<dbReference type="AlphaFoldDB" id="A0A0D2LQ68"/>
<evidence type="ECO:0000256" key="1">
    <source>
        <dbReference type="SAM" id="MobiDB-lite"/>
    </source>
</evidence>
<reference evidence="3" key="1">
    <citation type="submission" date="2014-04" db="EMBL/GenBank/DDBJ databases">
        <title>Evolutionary Origins and Diversification of the Mycorrhizal Mutualists.</title>
        <authorList>
            <consortium name="DOE Joint Genome Institute"/>
            <consortium name="Mycorrhizal Genomics Consortium"/>
            <person name="Kohler A."/>
            <person name="Kuo A."/>
            <person name="Nagy L.G."/>
            <person name="Floudas D."/>
            <person name="Copeland A."/>
            <person name="Barry K.W."/>
            <person name="Cichocki N."/>
            <person name="Veneault-Fourrey C."/>
            <person name="LaButti K."/>
            <person name="Lindquist E.A."/>
            <person name="Lipzen A."/>
            <person name="Lundell T."/>
            <person name="Morin E."/>
            <person name="Murat C."/>
            <person name="Riley R."/>
            <person name="Ohm R."/>
            <person name="Sun H."/>
            <person name="Tunlid A."/>
            <person name="Henrissat B."/>
            <person name="Grigoriev I.V."/>
            <person name="Hibbett D.S."/>
            <person name="Martin F."/>
        </authorList>
    </citation>
    <scope>NUCLEOTIDE SEQUENCE [LARGE SCALE GENOMIC DNA]</scope>
    <source>
        <strain evidence="3">FD-334 SS-4</strain>
    </source>
</reference>
<dbReference type="GO" id="GO:0004672">
    <property type="term" value="F:protein kinase activity"/>
    <property type="evidence" value="ECO:0007669"/>
    <property type="project" value="InterPro"/>
</dbReference>
<name>A0A0D2LQ68_HYPSF</name>
<proteinExistence type="predicted"/>
<dbReference type="InterPro" id="IPR008266">
    <property type="entry name" value="Tyr_kinase_AS"/>
</dbReference>
<organism evidence="2 3">
    <name type="scientific">Hypholoma sublateritium (strain FD-334 SS-4)</name>
    <dbReference type="NCBI Taxonomy" id="945553"/>
    <lineage>
        <taxon>Eukaryota</taxon>
        <taxon>Fungi</taxon>
        <taxon>Dikarya</taxon>
        <taxon>Basidiomycota</taxon>
        <taxon>Agaricomycotina</taxon>
        <taxon>Agaricomycetes</taxon>
        <taxon>Agaricomycetidae</taxon>
        <taxon>Agaricales</taxon>
        <taxon>Agaricineae</taxon>
        <taxon>Strophariaceae</taxon>
        <taxon>Hypholoma</taxon>
    </lineage>
</organism>
<feature type="non-terminal residue" evidence="2">
    <location>
        <position position="1"/>
    </location>
</feature>
<keyword evidence="3" id="KW-1185">Reference proteome</keyword>
<dbReference type="EMBL" id="KN817821">
    <property type="protein sequence ID" value="KJA12963.1"/>
    <property type="molecule type" value="Genomic_DNA"/>
</dbReference>
<protein>
    <submittedName>
        <fullName evidence="2">Uncharacterized protein</fullName>
    </submittedName>
</protein>
<feature type="region of interest" description="Disordered" evidence="1">
    <location>
        <begin position="83"/>
        <end position="105"/>
    </location>
</feature>
<evidence type="ECO:0000313" key="2">
    <source>
        <dbReference type="EMBL" id="KJA12963.1"/>
    </source>
</evidence>
<gene>
    <name evidence="2" type="ORF">HYPSUDRAFT_60149</name>
</gene>
<dbReference type="Proteomes" id="UP000054270">
    <property type="component" value="Unassembled WGS sequence"/>
</dbReference>
<evidence type="ECO:0000313" key="3">
    <source>
        <dbReference type="Proteomes" id="UP000054270"/>
    </source>
</evidence>
<dbReference type="PROSITE" id="PS00109">
    <property type="entry name" value="PROTEIN_KINASE_TYR"/>
    <property type="match status" value="1"/>
</dbReference>
<sequence>IADQLKFLDTKCNLVHGDISVNNVVIVRKLPNIITTLPPLSLSSRNTSLTDGTQSKALPSTSSMALNPASSVLESSTASAISEQTLPLSSAPDPTSSAPEPNLASSSMVVGTIGDEEKSFWDNPSMKSYGKNGLTYDVQSGGSIIDFDCSHDATEIQSVLTRSDLKAVDLNFLAAFPEDYVNDYWAPFSPFLTKLLHIVYPTMTVTNMDSRMLNFEEFRSTLVEALTHLSKIPEVPHKYAAFGPYKPSGSGNQKRSRTESVAMHPNTRQRTRFSQVQAFQPLQAAD</sequence>
<feature type="compositionally biased region" description="Polar residues" evidence="1">
    <location>
        <begin position="266"/>
        <end position="280"/>
    </location>
</feature>
<accession>A0A0D2LQ68</accession>
<feature type="region of interest" description="Disordered" evidence="1">
    <location>
        <begin position="44"/>
        <end position="63"/>
    </location>
</feature>
<feature type="region of interest" description="Disordered" evidence="1">
    <location>
        <begin position="243"/>
        <end position="286"/>
    </location>
</feature>